<evidence type="ECO:0000313" key="9">
    <source>
        <dbReference type="Proteomes" id="UP001250214"/>
    </source>
</evidence>
<sequence>MTDSVGRRTGRRIVTGLSFAAAGGLVLPAGVAHADPEPSEDEVRERVQELDEEVSELVEAYNEAEEDAEAAEERLEEIEEQIEEEEERHSGLRDDVRQLASSVYQGNDLDSTTNILSVDDPDTLLEQADDLDYLSDSRYAQLEEFVESSERLEGLREEAEEAHDEADEHLSDIEEQREEVEEALAEQEALLDEFDSPGSTESVDYDGSASGDARGAIDYALAQVGKPYVWGGTGPDGFDCSGLTMRAWGSVGVNLPRTTGGQSGVGTRVSKGELQPGDLVFFYGGVSHMGLYLGDNQMVHAPSSGRHVEVVSLAGYWDGHFQFGVRV</sequence>
<keyword evidence="6" id="KW-0732">Signal</keyword>
<dbReference type="InterPro" id="IPR038765">
    <property type="entry name" value="Papain-like_cys_pep_sf"/>
</dbReference>
<comment type="caution">
    <text evidence="8">The sequence shown here is derived from an EMBL/GenBank/DDBJ whole genome shotgun (WGS) entry which is preliminary data.</text>
</comment>
<feature type="signal peptide" evidence="6">
    <location>
        <begin position="1"/>
        <end position="34"/>
    </location>
</feature>
<dbReference type="EMBL" id="JAVLVT010000001">
    <property type="protein sequence ID" value="MDS1268698.1"/>
    <property type="molecule type" value="Genomic_DNA"/>
</dbReference>
<keyword evidence="4" id="KW-0788">Thiol protease</keyword>
<protein>
    <submittedName>
        <fullName evidence="8">C40 family peptidase</fullName>
    </submittedName>
</protein>
<dbReference type="PANTHER" id="PTHR47053">
    <property type="entry name" value="MUREIN DD-ENDOPEPTIDASE MEPH-RELATED"/>
    <property type="match status" value="1"/>
</dbReference>
<evidence type="ECO:0000256" key="3">
    <source>
        <dbReference type="ARBA" id="ARBA00022801"/>
    </source>
</evidence>
<keyword evidence="2" id="KW-0645">Protease</keyword>
<dbReference type="Gene3D" id="3.90.1720.10">
    <property type="entry name" value="endopeptidase domain like (from Nostoc punctiforme)"/>
    <property type="match status" value="1"/>
</dbReference>
<feature type="compositionally biased region" description="Acidic residues" evidence="5">
    <location>
        <begin position="64"/>
        <end position="86"/>
    </location>
</feature>
<dbReference type="RefSeq" id="WP_310910220.1">
    <property type="nucleotide sequence ID" value="NZ_JAVLVT010000001.1"/>
</dbReference>
<dbReference type="Proteomes" id="UP001250214">
    <property type="component" value="Unassembled WGS sequence"/>
</dbReference>
<evidence type="ECO:0000256" key="2">
    <source>
        <dbReference type="ARBA" id="ARBA00022670"/>
    </source>
</evidence>
<keyword evidence="3" id="KW-0378">Hydrolase</keyword>
<reference evidence="9" key="1">
    <citation type="submission" date="2023-07" db="EMBL/GenBank/DDBJ databases">
        <title>Novel species in the genus Lipingzhangella isolated from Sambhar Salt Lake.</title>
        <authorList>
            <person name="Jiya N."/>
            <person name="Kajale S."/>
            <person name="Sharma A."/>
        </authorList>
    </citation>
    <scope>NUCLEOTIDE SEQUENCE [LARGE SCALE GENOMIC DNA]</scope>
    <source>
        <strain evidence="9">LS1_29</strain>
    </source>
</reference>
<evidence type="ECO:0000256" key="6">
    <source>
        <dbReference type="SAM" id="SignalP"/>
    </source>
</evidence>
<dbReference type="PROSITE" id="PS51935">
    <property type="entry name" value="NLPC_P60"/>
    <property type="match status" value="1"/>
</dbReference>
<dbReference type="InterPro" id="IPR000064">
    <property type="entry name" value="NLP_P60_dom"/>
</dbReference>
<dbReference type="InterPro" id="IPR051202">
    <property type="entry name" value="Peptidase_C40"/>
</dbReference>
<dbReference type="Pfam" id="PF00877">
    <property type="entry name" value="NLPC_P60"/>
    <property type="match status" value="1"/>
</dbReference>
<dbReference type="SUPFAM" id="SSF54001">
    <property type="entry name" value="Cysteine proteinases"/>
    <property type="match status" value="1"/>
</dbReference>
<comment type="similarity">
    <text evidence="1">Belongs to the peptidase C40 family.</text>
</comment>
<evidence type="ECO:0000256" key="4">
    <source>
        <dbReference type="ARBA" id="ARBA00022807"/>
    </source>
</evidence>
<proteinExistence type="inferred from homology"/>
<feature type="chain" id="PRO_5045450247" evidence="6">
    <location>
        <begin position="35"/>
        <end position="327"/>
    </location>
</feature>
<feature type="region of interest" description="Disordered" evidence="5">
    <location>
        <begin position="64"/>
        <end position="95"/>
    </location>
</feature>
<gene>
    <name evidence="8" type="ORF">RIF23_00145</name>
</gene>
<keyword evidence="9" id="KW-1185">Reference proteome</keyword>
<feature type="region of interest" description="Disordered" evidence="5">
    <location>
        <begin position="150"/>
        <end position="176"/>
    </location>
</feature>
<evidence type="ECO:0000256" key="1">
    <source>
        <dbReference type="ARBA" id="ARBA00007074"/>
    </source>
</evidence>
<name>A0ABU2H056_9ACTN</name>
<feature type="domain" description="NlpC/P60" evidence="7">
    <location>
        <begin position="210"/>
        <end position="327"/>
    </location>
</feature>
<dbReference type="PANTHER" id="PTHR47053:SF1">
    <property type="entry name" value="MUREIN DD-ENDOPEPTIDASE MEPH-RELATED"/>
    <property type="match status" value="1"/>
</dbReference>
<evidence type="ECO:0000313" key="8">
    <source>
        <dbReference type="EMBL" id="MDS1268698.1"/>
    </source>
</evidence>
<evidence type="ECO:0000259" key="7">
    <source>
        <dbReference type="PROSITE" id="PS51935"/>
    </source>
</evidence>
<organism evidence="8 9">
    <name type="scientific">Lipingzhangella rawalii</name>
    <dbReference type="NCBI Taxonomy" id="2055835"/>
    <lineage>
        <taxon>Bacteria</taxon>
        <taxon>Bacillati</taxon>
        <taxon>Actinomycetota</taxon>
        <taxon>Actinomycetes</taxon>
        <taxon>Streptosporangiales</taxon>
        <taxon>Nocardiopsidaceae</taxon>
        <taxon>Lipingzhangella</taxon>
    </lineage>
</organism>
<evidence type="ECO:0000256" key="5">
    <source>
        <dbReference type="SAM" id="MobiDB-lite"/>
    </source>
</evidence>
<dbReference type="Gene3D" id="6.10.250.3150">
    <property type="match status" value="1"/>
</dbReference>
<accession>A0ABU2H056</accession>